<dbReference type="EMBL" id="CP062176">
    <property type="protein sequence ID" value="WXK39202.1"/>
    <property type="molecule type" value="Genomic_DNA"/>
</dbReference>
<accession>A0ABZ2PWH4</accession>
<evidence type="ECO:0000313" key="5">
    <source>
        <dbReference type="EMBL" id="WXK39202.1"/>
    </source>
</evidence>
<evidence type="ECO:0000256" key="2">
    <source>
        <dbReference type="ARBA" id="ARBA00022741"/>
    </source>
</evidence>
<dbReference type="PANTHER" id="PTHR23073">
    <property type="entry name" value="26S PROTEASOME REGULATORY SUBUNIT"/>
    <property type="match status" value="1"/>
</dbReference>
<comment type="similarity">
    <text evidence="1">Belongs to the AAA ATPase family.</text>
</comment>
<gene>
    <name evidence="5" type="ORF">IHE29_07875</name>
</gene>
<keyword evidence="6" id="KW-1185">Reference proteome</keyword>
<dbReference type="CDD" id="cd19481">
    <property type="entry name" value="RecA-like_protease"/>
    <property type="match status" value="1"/>
</dbReference>
<name>A0ABZ2PWH4_9BURK</name>
<dbReference type="InterPro" id="IPR003959">
    <property type="entry name" value="ATPase_AAA_core"/>
</dbReference>
<dbReference type="InterPro" id="IPR054472">
    <property type="entry name" value="WHD"/>
</dbReference>
<dbReference type="InterPro" id="IPR003593">
    <property type="entry name" value="AAA+_ATPase"/>
</dbReference>
<dbReference type="SMART" id="SM00382">
    <property type="entry name" value="AAA"/>
    <property type="match status" value="1"/>
</dbReference>
<evidence type="ECO:0000313" key="6">
    <source>
        <dbReference type="Proteomes" id="UP001493153"/>
    </source>
</evidence>
<dbReference type="Pfam" id="PF22977">
    <property type="entry name" value="WHD"/>
    <property type="match status" value="1"/>
</dbReference>
<keyword evidence="2" id="KW-0547">Nucleotide-binding</keyword>
<dbReference type="Pfam" id="PF00004">
    <property type="entry name" value="AAA"/>
    <property type="match status" value="1"/>
</dbReference>
<protein>
    <submittedName>
        <fullName evidence="5">ATP-binding protein</fullName>
    </submittedName>
</protein>
<organism evidence="5 6">
    <name type="scientific">Mycetohabitans rhizoxinica</name>
    <dbReference type="NCBI Taxonomy" id="412963"/>
    <lineage>
        <taxon>Bacteria</taxon>
        <taxon>Pseudomonadati</taxon>
        <taxon>Pseudomonadota</taxon>
        <taxon>Betaproteobacteria</taxon>
        <taxon>Burkholderiales</taxon>
        <taxon>Burkholderiaceae</taxon>
        <taxon>Mycetohabitans</taxon>
    </lineage>
</organism>
<proteinExistence type="inferred from homology"/>
<dbReference type="InterPro" id="IPR027417">
    <property type="entry name" value="P-loop_NTPase"/>
</dbReference>
<evidence type="ECO:0000256" key="3">
    <source>
        <dbReference type="ARBA" id="ARBA00022840"/>
    </source>
</evidence>
<evidence type="ECO:0000259" key="4">
    <source>
        <dbReference type="SMART" id="SM00382"/>
    </source>
</evidence>
<dbReference type="GO" id="GO:0005524">
    <property type="term" value="F:ATP binding"/>
    <property type="evidence" value="ECO:0007669"/>
    <property type="project" value="UniProtKB-KW"/>
</dbReference>
<reference evidence="5 6" key="1">
    <citation type="submission" date="2020-09" db="EMBL/GenBank/DDBJ databases">
        <title>Genome sequences of Mycetohabitans spp.</title>
        <authorList>
            <person name="Carter M.E."/>
            <person name="Carpenter S.C.D."/>
            <person name="Bogdanove A.J."/>
        </authorList>
    </citation>
    <scope>NUCLEOTIDE SEQUENCE [LARGE SCALE GENOMIC DNA]</scope>
    <source>
        <strain evidence="5 6">B12</strain>
    </source>
</reference>
<dbReference type="Proteomes" id="UP001493153">
    <property type="component" value="Chromosome"/>
</dbReference>
<sequence length="834" mass="91106">MCRMANAAHAHAMRRVGRWTAGARAADSTVARDAGRMAGGCAGQFAAPEPLLDRRAARPVSATPRHITRDRRRIDAERVARGNRYFTERSAMAADAGGAAVAIKPAERGLDRMKLFPSLDVSAPDAEPRPAVEPARAQGETARVSAAFETLGPWLEYVDQVVQHLLIWQQQHEDDRLNLAGLLQPVEALEASCTHPRGMPHWSSDSDSAAPWTTLHAPAAHGRLAELVNRFELTPFETQVLVLCVLPLFEPRYRALFAYLQGDEGASWPGVEFALMLFSATPVQRIAHRHLLGTDAGALVHHGLVYLAERNGRASTRDDAAYLRVDETVYRYLSGADATSLPTALTQVAQWWPASRAGDVLRDGAWAACAQQIAACCFETESGRAPLLLLRPADGCLAFIAQLARDASRPTLIVNLAALPDEMDEAWPLLLAALRAARLHGGVLVLQQLADGVARHGRLLNALAPRLAGQLVVGLCSEQDASDVFATLPRVRVTLPLRTREDDAQVLQASLGRTGDAWDLTVLLQHTRVNPDALESTLQEAHGYRVLRDAQAPLTPADLHQALRVRGQQHFGSLAQRVPPRRTFDDLIVSASVTEQLHEIVAAIRQRDTVLARGFAHKIGHATGISALFYGESGTGKSMAAEVLAGELGVELIRVDLSTVVNKYIGETEKNLSRIFDLAGADTGVLLFDEADALFGKRSEVKDAQDRHANIEVSYLLQRLEQYPGLVVLTTNNRSHLDDAFTRRLTFMTRFEAPDAHLREKMWRAIWPAQVAVDEEVDFAQLASVTELTGAGIRNVALLASWLAAEQSRAVNRADIARAVRRELSKTGRIMPPI</sequence>
<dbReference type="SUPFAM" id="SSF52540">
    <property type="entry name" value="P-loop containing nucleoside triphosphate hydrolases"/>
    <property type="match status" value="1"/>
</dbReference>
<dbReference type="Gene3D" id="3.40.50.300">
    <property type="entry name" value="P-loop containing nucleotide triphosphate hydrolases"/>
    <property type="match status" value="1"/>
</dbReference>
<evidence type="ECO:0000256" key="1">
    <source>
        <dbReference type="ARBA" id="ARBA00006914"/>
    </source>
</evidence>
<feature type="domain" description="AAA+ ATPase" evidence="4">
    <location>
        <begin position="623"/>
        <end position="757"/>
    </location>
</feature>
<dbReference type="InterPro" id="IPR050221">
    <property type="entry name" value="26S_Proteasome_ATPase"/>
</dbReference>
<keyword evidence="3 5" id="KW-0067">ATP-binding</keyword>